<organism evidence="1 2">
    <name type="scientific">Gordonia phage Ruthy</name>
    <dbReference type="NCBI Taxonomy" id="2250323"/>
    <lineage>
        <taxon>Viruses</taxon>
        <taxon>Duplodnaviria</taxon>
        <taxon>Heunggongvirae</taxon>
        <taxon>Uroviricota</taxon>
        <taxon>Caudoviricetes</taxon>
        <taxon>Ruthyvirus</taxon>
        <taxon>Ruthyvirus ruthy</taxon>
    </lineage>
</organism>
<evidence type="ECO:0000313" key="2">
    <source>
        <dbReference type="Proteomes" id="UP000259467"/>
    </source>
</evidence>
<keyword evidence="2" id="KW-1185">Reference proteome</keyword>
<dbReference type="EMBL" id="MH536826">
    <property type="protein sequence ID" value="AXH50527.1"/>
    <property type="molecule type" value="Genomic_DNA"/>
</dbReference>
<reference evidence="2" key="1">
    <citation type="submission" date="2018-06" db="EMBL/GenBank/DDBJ databases">
        <authorList>
            <person name="Zhirakovskaya E."/>
        </authorList>
    </citation>
    <scope>NUCLEOTIDE SEQUENCE [LARGE SCALE GENOMIC DNA]</scope>
</reference>
<proteinExistence type="predicted"/>
<protein>
    <submittedName>
        <fullName evidence="1">Uncharacterized protein</fullName>
    </submittedName>
</protein>
<gene>
    <name evidence="1" type="primary">64</name>
    <name evidence="1" type="ORF">SEA_RUTHY_64</name>
</gene>
<accession>A0A345L5H5</accession>
<evidence type="ECO:0000313" key="1">
    <source>
        <dbReference type="EMBL" id="AXH50527.1"/>
    </source>
</evidence>
<dbReference type="RefSeq" id="YP_009807013.1">
    <property type="nucleotide sequence ID" value="NC_048019.1"/>
</dbReference>
<dbReference type="KEGG" id="vg:54997888"/>
<dbReference type="Proteomes" id="UP000259467">
    <property type="component" value="Segment"/>
</dbReference>
<dbReference type="GeneID" id="54997888"/>
<name>A0A345L5H5_9CAUD</name>
<sequence length="88" mass="10136">MTYTRNRLIPALFNEDIGSRNRCATGRHEPVTYNPLLNATYCRCGLITRPGRVGRLPTDHEVCETNRSRIDHHTRENPCPVCRAREDT</sequence>